<keyword evidence="1" id="KW-0812">Transmembrane</keyword>
<protein>
    <submittedName>
        <fullName evidence="2">Uncharacterized protein</fullName>
    </submittedName>
</protein>
<dbReference type="AlphaFoldDB" id="A0A1J5PJJ0"/>
<evidence type="ECO:0000256" key="1">
    <source>
        <dbReference type="SAM" id="Phobius"/>
    </source>
</evidence>
<feature type="transmembrane region" description="Helical" evidence="1">
    <location>
        <begin position="289"/>
        <end position="310"/>
    </location>
</feature>
<name>A0A1J5PJJ0_9ZZZZ</name>
<gene>
    <name evidence="2" type="ORF">GALL_474090</name>
</gene>
<proteinExistence type="predicted"/>
<reference evidence="2" key="1">
    <citation type="submission" date="2016-10" db="EMBL/GenBank/DDBJ databases">
        <title>Sequence of Gallionella enrichment culture.</title>
        <authorList>
            <person name="Poehlein A."/>
            <person name="Muehling M."/>
            <person name="Daniel R."/>
        </authorList>
    </citation>
    <scope>NUCLEOTIDE SEQUENCE</scope>
</reference>
<keyword evidence="1" id="KW-1133">Transmembrane helix</keyword>
<comment type="caution">
    <text evidence="2">The sequence shown here is derived from an EMBL/GenBank/DDBJ whole genome shotgun (WGS) entry which is preliminary data.</text>
</comment>
<sequence length="415" mass="45654">MQVRQRIVIREHVETLVVGGAERRGRGANRIGRGDGLVAVAQIEVVRAEVEVVQAVFRHIFQHLEPGLKFLRMGKLGILRSDRLIQTAAAANLRKLIGFLIAAVEVQPGQRLVRNLKRRLRHHEVPRLAGRQAVGQGALVGSRGAGEHLLRHVGVVGHEAGQTQSRDNVQVADRRDIVLQVNRRLKLIEQAAAEFPVWHLFTAIIRRARIEERVLRAVLRILEESANIEVVDAPGFGDGRLIAVPERVRGVILIHVGRALRVSIVGALMLTVFIDVIHHVVEHGRIVDVQVYLVIDSPKLLGVVLIIAVLRGRRIIAARLLAVQRPRIDRPARRNAIHGDLRVRLGRDDLRTIPLGPRQISAERNVAAVERLHRLAKHRVVIAGVGKPVRTGAVAVTAAIAAGQNRGPAVIFAGA</sequence>
<evidence type="ECO:0000313" key="2">
    <source>
        <dbReference type="EMBL" id="OIQ70976.1"/>
    </source>
</evidence>
<organism evidence="2">
    <name type="scientific">mine drainage metagenome</name>
    <dbReference type="NCBI Taxonomy" id="410659"/>
    <lineage>
        <taxon>unclassified sequences</taxon>
        <taxon>metagenomes</taxon>
        <taxon>ecological metagenomes</taxon>
    </lineage>
</organism>
<accession>A0A1J5PJJ0</accession>
<dbReference type="EMBL" id="MLJW01003934">
    <property type="protein sequence ID" value="OIQ70976.1"/>
    <property type="molecule type" value="Genomic_DNA"/>
</dbReference>
<feature type="transmembrane region" description="Helical" evidence="1">
    <location>
        <begin position="259"/>
        <end position="277"/>
    </location>
</feature>
<keyword evidence="1" id="KW-0472">Membrane</keyword>